<keyword evidence="4" id="KW-1003">Cell membrane</keyword>
<keyword evidence="13" id="KW-1185">Reference proteome</keyword>
<evidence type="ECO:0000256" key="7">
    <source>
        <dbReference type="ARBA" id="ARBA00023053"/>
    </source>
</evidence>
<evidence type="ECO:0000256" key="11">
    <source>
        <dbReference type="RuleBase" id="RU362091"/>
    </source>
</evidence>
<dbReference type="EMBL" id="CACRXK020001090">
    <property type="protein sequence ID" value="CAB3986910.1"/>
    <property type="molecule type" value="Genomic_DNA"/>
</dbReference>
<evidence type="ECO:0000256" key="10">
    <source>
        <dbReference type="ARBA" id="ARBA00023201"/>
    </source>
</evidence>
<evidence type="ECO:0000256" key="3">
    <source>
        <dbReference type="ARBA" id="ARBA00022448"/>
    </source>
</evidence>
<dbReference type="AlphaFoldDB" id="A0A7D9DJ63"/>
<dbReference type="GO" id="GO:0006814">
    <property type="term" value="P:sodium ion transport"/>
    <property type="evidence" value="ECO:0007669"/>
    <property type="project" value="UniProtKB-KW"/>
</dbReference>
<dbReference type="Proteomes" id="UP001152795">
    <property type="component" value="Unassembled WGS sequence"/>
</dbReference>
<keyword evidence="5" id="KW-0812">Transmembrane</keyword>
<evidence type="ECO:0000313" key="12">
    <source>
        <dbReference type="EMBL" id="CAB3986910.1"/>
    </source>
</evidence>
<dbReference type="GO" id="GO:0005886">
    <property type="term" value="C:plasma membrane"/>
    <property type="evidence" value="ECO:0007669"/>
    <property type="project" value="UniProtKB-SubCell"/>
</dbReference>
<comment type="caution">
    <text evidence="12">The sequence shown here is derived from an EMBL/GenBank/DDBJ whole genome shotgun (WGS) entry which is preliminary data.</text>
</comment>
<dbReference type="PROSITE" id="PS50283">
    <property type="entry name" value="NA_SOLUT_SYMP_3"/>
    <property type="match status" value="1"/>
</dbReference>
<dbReference type="Gene3D" id="1.20.1730.10">
    <property type="entry name" value="Sodium/glucose cotransporter"/>
    <property type="match status" value="1"/>
</dbReference>
<keyword evidence="9" id="KW-0472">Membrane</keyword>
<evidence type="ECO:0000256" key="4">
    <source>
        <dbReference type="ARBA" id="ARBA00022475"/>
    </source>
</evidence>
<dbReference type="GO" id="GO:0015293">
    <property type="term" value="F:symporter activity"/>
    <property type="evidence" value="ECO:0007669"/>
    <property type="project" value="TreeGrafter"/>
</dbReference>
<keyword evidence="3" id="KW-0813">Transport</keyword>
<dbReference type="OrthoDB" id="5988391at2759"/>
<name>A0A7D9DJ63_PARCT</name>
<dbReference type="InterPro" id="IPR001734">
    <property type="entry name" value="Na/solute_symporter"/>
</dbReference>
<evidence type="ECO:0000313" key="13">
    <source>
        <dbReference type="Proteomes" id="UP001152795"/>
    </source>
</evidence>
<evidence type="ECO:0000256" key="6">
    <source>
        <dbReference type="ARBA" id="ARBA00022989"/>
    </source>
</evidence>
<protein>
    <submittedName>
        <fullName evidence="12">Sodium-coupled monocarboxylate transporter 1-like</fullName>
    </submittedName>
</protein>
<dbReference type="InterPro" id="IPR051163">
    <property type="entry name" value="Sodium:Solute_Symporter_SSF"/>
</dbReference>
<reference evidence="12" key="1">
    <citation type="submission" date="2020-04" db="EMBL/GenBank/DDBJ databases">
        <authorList>
            <person name="Alioto T."/>
            <person name="Alioto T."/>
            <person name="Gomez Garrido J."/>
        </authorList>
    </citation>
    <scope>NUCLEOTIDE SEQUENCE</scope>
    <source>
        <strain evidence="12">A484AB</strain>
    </source>
</reference>
<evidence type="ECO:0000256" key="2">
    <source>
        <dbReference type="ARBA" id="ARBA00006434"/>
    </source>
</evidence>
<keyword evidence="7" id="KW-0915">Sodium</keyword>
<dbReference type="PANTHER" id="PTHR42985">
    <property type="entry name" value="SODIUM-COUPLED MONOCARBOXYLATE TRANSPORTER"/>
    <property type="match status" value="1"/>
</dbReference>
<proteinExistence type="inferred from homology"/>
<evidence type="ECO:0000256" key="1">
    <source>
        <dbReference type="ARBA" id="ARBA00004651"/>
    </source>
</evidence>
<gene>
    <name evidence="12" type="ORF">PACLA_8A023706</name>
</gene>
<keyword evidence="8" id="KW-0406">Ion transport</keyword>
<dbReference type="InterPro" id="IPR038377">
    <property type="entry name" value="Na/Glc_symporter_sf"/>
</dbReference>
<comment type="subcellular location">
    <subcellularLocation>
        <location evidence="1">Cell membrane</location>
        <topology evidence="1">Multi-pass membrane protein</topology>
    </subcellularLocation>
</comment>
<keyword evidence="6" id="KW-1133">Transmembrane helix</keyword>
<evidence type="ECO:0000256" key="9">
    <source>
        <dbReference type="ARBA" id="ARBA00023136"/>
    </source>
</evidence>
<organism evidence="12 13">
    <name type="scientific">Paramuricea clavata</name>
    <name type="common">Red gorgonian</name>
    <name type="synonym">Violescent sea-whip</name>
    <dbReference type="NCBI Taxonomy" id="317549"/>
    <lineage>
        <taxon>Eukaryota</taxon>
        <taxon>Metazoa</taxon>
        <taxon>Cnidaria</taxon>
        <taxon>Anthozoa</taxon>
        <taxon>Octocorallia</taxon>
        <taxon>Malacalcyonacea</taxon>
        <taxon>Plexauridae</taxon>
        <taxon>Paramuricea</taxon>
    </lineage>
</organism>
<keyword evidence="10" id="KW-0739">Sodium transport</keyword>
<dbReference type="Pfam" id="PF00474">
    <property type="entry name" value="SSF"/>
    <property type="match status" value="1"/>
</dbReference>
<evidence type="ECO:0000256" key="8">
    <source>
        <dbReference type="ARBA" id="ARBA00023065"/>
    </source>
</evidence>
<sequence>MAEPERTFHPVDYVLFGLMLLVSAGIGIYHGCTGGRQRTTSEYLLGNRSMQTFPIAVSLLASFLSAITLLGVPSEIFTYGAQYTVLLFSYFILTATAAIVFVPIFHGLHLTSAHEYLELRFSYGVRILGFFLFVICYLLYLSVVLYAPSLALQAADSVTFDNFFRSKPIVQI</sequence>
<comment type="similarity">
    <text evidence="2 11">Belongs to the sodium:solute symporter (SSF) (TC 2.A.21) family.</text>
</comment>
<evidence type="ECO:0000256" key="5">
    <source>
        <dbReference type="ARBA" id="ARBA00022692"/>
    </source>
</evidence>
<accession>A0A7D9DJ63</accession>
<dbReference type="PANTHER" id="PTHR42985:SF40">
    <property type="entry name" value="LD47995P-RELATED"/>
    <property type="match status" value="1"/>
</dbReference>